<accession>A0A7Z0BHW9</accession>
<evidence type="ECO:0000313" key="2">
    <source>
        <dbReference type="Proteomes" id="UP000584931"/>
    </source>
</evidence>
<reference evidence="1 2" key="1">
    <citation type="submission" date="2020-07" db="EMBL/GenBank/DDBJ databases">
        <title>Sequencing the genomes of 1000 actinobacteria strains.</title>
        <authorList>
            <person name="Klenk H.-P."/>
        </authorList>
    </citation>
    <scope>NUCLEOTIDE SEQUENCE [LARGE SCALE GENOMIC DNA]</scope>
    <source>
        <strain evidence="1 2">DSM 45278</strain>
    </source>
</reference>
<evidence type="ECO:0000313" key="1">
    <source>
        <dbReference type="EMBL" id="NYH50430.1"/>
    </source>
</evidence>
<protein>
    <submittedName>
        <fullName evidence="1">Uncharacterized protein</fullName>
    </submittedName>
</protein>
<name>A0A7Z0BHW9_9ACTN</name>
<sequence>MVGPIVAVLALASWAWAWIGYRRRAPVRERLYQVWSRLFYCSRDGRVFDPETGMHTDLVDVVDVSCGDHADQRETLVVAHQVELGAGFAAISGSSPCSSPLLARIDWESTVARDQSSRARLPSSSRTA</sequence>
<proteinExistence type="predicted"/>
<dbReference type="RefSeq" id="WP_179808776.1">
    <property type="nucleotide sequence ID" value="NZ_JACCHL010000001.1"/>
</dbReference>
<gene>
    <name evidence="1" type="ORF">HNR06_000019</name>
</gene>
<dbReference type="Proteomes" id="UP000584931">
    <property type="component" value="Unassembled WGS sequence"/>
</dbReference>
<comment type="caution">
    <text evidence="1">The sequence shown here is derived from an EMBL/GenBank/DDBJ whole genome shotgun (WGS) entry which is preliminary data.</text>
</comment>
<dbReference type="EMBL" id="JACCHL010000001">
    <property type="protein sequence ID" value="NYH50430.1"/>
    <property type="molecule type" value="Genomic_DNA"/>
</dbReference>
<dbReference type="AlphaFoldDB" id="A0A7Z0BHW9"/>
<organism evidence="1 2">
    <name type="scientific">Nocardiopsis sinuspersici</name>
    <dbReference type="NCBI Taxonomy" id="501010"/>
    <lineage>
        <taxon>Bacteria</taxon>
        <taxon>Bacillati</taxon>
        <taxon>Actinomycetota</taxon>
        <taxon>Actinomycetes</taxon>
        <taxon>Streptosporangiales</taxon>
        <taxon>Nocardiopsidaceae</taxon>
        <taxon>Nocardiopsis</taxon>
    </lineage>
</organism>